<dbReference type="PANTHER" id="PTHR47829">
    <property type="entry name" value="HYDROLASE, PUTATIVE (AFU_ORTHOLOGUE AFUA_1G12880)-RELATED"/>
    <property type="match status" value="1"/>
</dbReference>
<comment type="caution">
    <text evidence="2">The sequence shown here is derived from an EMBL/GenBank/DDBJ whole genome shotgun (WGS) entry which is preliminary data.</text>
</comment>
<dbReference type="Gene3D" id="3.90.1200.10">
    <property type="match status" value="1"/>
</dbReference>
<name>A0ABX5KJA6_9BURK</name>
<organism evidence="2 3">
    <name type="scientific">Paraburkholderia unamae</name>
    <dbReference type="NCBI Taxonomy" id="219649"/>
    <lineage>
        <taxon>Bacteria</taxon>
        <taxon>Pseudomonadati</taxon>
        <taxon>Pseudomonadota</taxon>
        <taxon>Betaproteobacteria</taxon>
        <taxon>Burkholderiales</taxon>
        <taxon>Burkholderiaceae</taxon>
        <taxon>Paraburkholderia</taxon>
    </lineage>
</organism>
<dbReference type="EMBL" id="QEOB01000015">
    <property type="protein sequence ID" value="PVX77113.1"/>
    <property type="molecule type" value="Genomic_DNA"/>
</dbReference>
<dbReference type="SUPFAM" id="SSF56112">
    <property type="entry name" value="Protein kinase-like (PK-like)"/>
    <property type="match status" value="1"/>
</dbReference>
<dbReference type="InterPro" id="IPR041726">
    <property type="entry name" value="ACAD10_11_N"/>
</dbReference>
<dbReference type="InterPro" id="IPR002575">
    <property type="entry name" value="Aminoglycoside_PTrfase"/>
</dbReference>
<gene>
    <name evidence="2" type="ORF">C7402_115172</name>
</gene>
<proteinExistence type="predicted"/>
<dbReference type="CDD" id="cd05154">
    <property type="entry name" value="ACAD10_11_N-like"/>
    <property type="match status" value="1"/>
</dbReference>
<dbReference type="InterPro" id="IPR052898">
    <property type="entry name" value="ACAD10-like"/>
</dbReference>
<keyword evidence="3" id="KW-1185">Reference proteome</keyword>
<evidence type="ECO:0000259" key="1">
    <source>
        <dbReference type="Pfam" id="PF01636"/>
    </source>
</evidence>
<feature type="domain" description="Aminoglycoside phosphotransferase" evidence="1">
    <location>
        <begin position="27"/>
        <end position="247"/>
    </location>
</feature>
<dbReference type="Gene3D" id="3.30.200.20">
    <property type="entry name" value="Phosphorylase Kinase, domain 1"/>
    <property type="match status" value="1"/>
</dbReference>
<protein>
    <submittedName>
        <fullName evidence="2">Acyl-CoA dehydrogenase</fullName>
    </submittedName>
</protein>
<dbReference type="PANTHER" id="PTHR47829:SF3">
    <property type="entry name" value="AMINOGLYCOSIDE PHOSPHOTRANSFERASE DOMAIN-CONTAINING PROTEIN"/>
    <property type="match status" value="1"/>
</dbReference>
<evidence type="ECO:0000313" key="3">
    <source>
        <dbReference type="Proteomes" id="UP000245712"/>
    </source>
</evidence>
<dbReference type="Proteomes" id="UP000245712">
    <property type="component" value="Unassembled WGS sequence"/>
</dbReference>
<dbReference type="Pfam" id="PF01636">
    <property type="entry name" value="APH"/>
    <property type="match status" value="1"/>
</dbReference>
<dbReference type="RefSeq" id="WP_116613063.1">
    <property type="nucleotide sequence ID" value="NZ_QEOB01000015.1"/>
</dbReference>
<accession>A0ABX5KJA6</accession>
<sequence>MTHVPFQARLEAWLREQGYAGSGAIAIAPLTGGQSNPTFRIDCAAGRYVLRKKPPGVLLASAHAIDREYRVMKALRGTAVPVPEMLAWCDDESIVGTPFYLMAFVEGRVLADQSLPGMTPARRGEIYAQMNHVIAALHGIDIEAVGLAGFGKAGNYFERQIARWTRQCRDAAQPVSADMQRLMEWLPERVPADDETTLVHGDFRLDNLVFHPVEDRVVAVLDWELATLGHPLADFAYHCMSWRIAPDVWRGIAGLNLNELGIPEESAYMRQYEAATGRRLSEHWEFYLAYNLFRMAAILHGIGERARQGNAASADARETGAKAAPLAALGWQCAQRYDAARSASASTRPGAGD</sequence>
<reference evidence="2 3" key="1">
    <citation type="submission" date="2018-05" db="EMBL/GenBank/DDBJ databases">
        <title>Genomic Encyclopedia of Type Strains, Phase IV (KMG-V): Genome sequencing to study the core and pangenomes of soil and plant-associated prokaryotes.</title>
        <authorList>
            <person name="Whitman W."/>
        </authorList>
    </citation>
    <scope>NUCLEOTIDE SEQUENCE [LARGE SCALE GENOMIC DNA]</scope>
    <source>
        <strain evidence="2 3">SCZa-39</strain>
    </source>
</reference>
<dbReference type="InterPro" id="IPR011009">
    <property type="entry name" value="Kinase-like_dom_sf"/>
</dbReference>
<evidence type="ECO:0000313" key="2">
    <source>
        <dbReference type="EMBL" id="PVX77113.1"/>
    </source>
</evidence>